<dbReference type="EMBL" id="BMKU01000022">
    <property type="protein sequence ID" value="GGH10876.1"/>
    <property type="molecule type" value="Genomic_DNA"/>
</dbReference>
<keyword evidence="2" id="KW-1185">Reference proteome</keyword>
<gene>
    <name evidence="1" type="ORF">GCM10011577_39860</name>
</gene>
<protein>
    <submittedName>
        <fullName evidence="1">Uncharacterized protein</fullName>
    </submittedName>
</protein>
<reference evidence="2" key="1">
    <citation type="journal article" date="2019" name="Int. J. Syst. Evol. Microbiol.">
        <title>The Global Catalogue of Microorganisms (GCM) 10K type strain sequencing project: providing services to taxonomists for standard genome sequencing and annotation.</title>
        <authorList>
            <consortium name="The Broad Institute Genomics Platform"/>
            <consortium name="The Broad Institute Genome Sequencing Center for Infectious Disease"/>
            <person name="Wu L."/>
            <person name="Ma J."/>
        </authorList>
    </citation>
    <scope>NUCLEOTIDE SEQUENCE [LARGE SCALE GENOMIC DNA]</scope>
    <source>
        <strain evidence="2">CGMCC 1.1927</strain>
    </source>
</reference>
<proteinExistence type="predicted"/>
<name>A0ABQ1Y367_9MICC</name>
<evidence type="ECO:0000313" key="2">
    <source>
        <dbReference type="Proteomes" id="UP000596938"/>
    </source>
</evidence>
<sequence length="82" mass="7872">MSSIVAESSVAVFDAGSATIAANGGAIGRPAGPCSPFIAVKGGLTRPAAAAPHSGVADGAVAAVELFGLVDLIALPGWADQR</sequence>
<dbReference type="Proteomes" id="UP000596938">
    <property type="component" value="Unassembled WGS sequence"/>
</dbReference>
<comment type="caution">
    <text evidence="1">The sequence shown here is derived from an EMBL/GenBank/DDBJ whole genome shotgun (WGS) entry which is preliminary data.</text>
</comment>
<accession>A0ABQ1Y367</accession>
<evidence type="ECO:0000313" key="1">
    <source>
        <dbReference type="EMBL" id="GGH10876.1"/>
    </source>
</evidence>
<organism evidence="1 2">
    <name type="scientific">Pseudarthrobacter polychromogenes</name>
    <dbReference type="NCBI Taxonomy" id="1676"/>
    <lineage>
        <taxon>Bacteria</taxon>
        <taxon>Bacillati</taxon>
        <taxon>Actinomycetota</taxon>
        <taxon>Actinomycetes</taxon>
        <taxon>Micrococcales</taxon>
        <taxon>Micrococcaceae</taxon>
        <taxon>Pseudarthrobacter</taxon>
    </lineage>
</organism>